<reference evidence="3 4" key="1">
    <citation type="submission" date="2013-04" db="EMBL/GenBank/DDBJ databases">
        <title>Oceanicola sp. 22II1-22F33 Genome Sequencing.</title>
        <authorList>
            <person name="Lai Q."/>
            <person name="Li G."/>
            <person name="Shao Z."/>
        </authorList>
    </citation>
    <scope>NUCLEOTIDE SEQUENCE [LARGE SCALE GENOMIC DNA]</scope>
    <source>
        <strain evidence="3 4">22II1-22F33</strain>
    </source>
</reference>
<evidence type="ECO:0000313" key="3">
    <source>
        <dbReference type="EMBL" id="OWU70601.1"/>
    </source>
</evidence>
<sequence>MMKPATRPSRRPLPATETRELFHACMVLQGRADAIWERLIYAHAAVATVMAFLVENGSVEQPYIVTRTLVFSFYTVNLIFQMVAMWESYLGLQAGLSDLRDAHEDDDLSHLDLWMLRLNYRRHPWRRIVLLGLVWLMVGYLMFDPVCGRYFGEGAGVCDFDETLFDRDDPSSEADPAGAQPQSQPGN</sequence>
<evidence type="ECO:0000256" key="1">
    <source>
        <dbReference type="SAM" id="MobiDB-lite"/>
    </source>
</evidence>
<evidence type="ECO:0000313" key="4">
    <source>
        <dbReference type="Proteomes" id="UP000215377"/>
    </source>
</evidence>
<keyword evidence="4" id="KW-1185">Reference proteome</keyword>
<evidence type="ECO:0000256" key="2">
    <source>
        <dbReference type="SAM" id="Phobius"/>
    </source>
</evidence>
<dbReference type="AlphaFoldDB" id="A0A225NEA9"/>
<accession>A0A225NEA9</accession>
<evidence type="ECO:0008006" key="5">
    <source>
        <dbReference type="Google" id="ProtNLM"/>
    </source>
</evidence>
<dbReference type="Proteomes" id="UP000215377">
    <property type="component" value="Unassembled WGS sequence"/>
</dbReference>
<dbReference type="EMBL" id="AQQR01000011">
    <property type="protein sequence ID" value="OWU70601.1"/>
    <property type="molecule type" value="Genomic_DNA"/>
</dbReference>
<dbReference type="RefSeq" id="WP_088651746.1">
    <property type="nucleotide sequence ID" value="NZ_AQQR01000011.1"/>
</dbReference>
<proteinExistence type="predicted"/>
<name>A0A225NEA9_9RHOB</name>
<dbReference type="OrthoDB" id="9891412at2"/>
<protein>
    <recommendedName>
        <fullName evidence="5">Transmembrane protein</fullName>
    </recommendedName>
</protein>
<keyword evidence="2" id="KW-0472">Membrane</keyword>
<organism evidence="3 4">
    <name type="scientific">Marinibacterium profundimaris</name>
    <dbReference type="NCBI Taxonomy" id="1679460"/>
    <lineage>
        <taxon>Bacteria</taxon>
        <taxon>Pseudomonadati</taxon>
        <taxon>Pseudomonadota</taxon>
        <taxon>Alphaproteobacteria</taxon>
        <taxon>Rhodobacterales</taxon>
        <taxon>Paracoccaceae</taxon>
        <taxon>Marinibacterium</taxon>
    </lineage>
</organism>
<feature type="transmembrane region" description="Helical" evidence="2">
    <location>
        <begin position="39"/>
        <end position="59"/>
    </location>
</feature>
<comment type="caution">
    <text evidence="3">The sequence shown here is derived from an EMBL/GenBank/DDBJ whole genome shotgun (WGS) entry which is preliminary data.</text>
</comment>
<keyword evidence="2" id="KW-1133">Transmembrane helix</keyword>
<feature type="region of interest" description="Disordered" evidence="1">
    <location>
        <begin position="166"/>
        <end position="187"/>
    </location>
</feature>
<gene>
    <name evidence="3" type="ORF">ATO3_20315</name>
</gene>
<keyword evidence="2" id="KW-0812">Transmembrane</keyword>
<feature type="transmembrane region" description="Helical" evidence="2">
    <location>
        <begin position="125"/>
        <end position="143"/>
    </location>
</feature>